<dbReference type="InterPro" id="IPR056737">
    <property type="entry name" value="Beta-prop_ATRN-MKLN-like"/>
</dbReference>
<feature type="region of interest" description="Disordered" evidence="3">
    <location>
        <begin position="1442"/>
        <end position="1462"/>
    </location>
</feature>
<feature type="compositionally biased region" description="Polar residues" evidence="3">
    <location>
        <begin position="1110"/>
        <end position="1121"/>
    </location>
</feature>
<evidence type="ECO:0000256" key="3">
    <source>
        <dbReference type="SAM" id="MobiDB-lite"/>
    </source>
</evidence>
<protein>
    <submittedName>
        <fullName evidence="6">Uncharacterized protein</fullName>
    </submittedName>
</protein>
<dbReference type="SMART" id="SM00612">
    <property type="entry name" value="Kelch"/>
    <property type="match status" value="6"/>
</dbReference>
<evidence type="ECO:0000259" key="4">
    <source>
        <dbReference type="Pfam" id="PF20248"/>
    </source>
</evidence>
<dbReference type="EMBL" id="CP029190">
    <property type="protein sequence ID" value="QES51778.1"/>
    <property type="molecule type" value="Genomic_DNA"/>
</dbReference>
<dbReference type="InterPro" id="IPR046538">
    <property type="entry name" value="DUF6603"/>
</dbReference>
<name>A0A5P2DCE3_STRVZ</name>
<sequence length="1576" mass="164029">MSRPGSFETLLAEIGLALVPLRSALTSPQSCAGLLRELGWHAPEIPQPLAALRPGVDTLAETLRGLTDGGFGADDVPRVLGALQALVGGIRAITGAPDEAVPEHLRADGFREHFPKQLLDHLVIGHLQRHRPSLGFALRALGVVRTRYVPPAGNRPGHHHHSLDLADLPRALTDPAAVLRDAHGWGGPGFAYDEFADQLDSLLLSLGASTTRGPADEWTAQSVHGTQRQPADPPVPVLRAVLLEHPDGEAGEAGEAETAAVVRMLELPPEGDRPGGLALLPSYAGQLGVRIELGPELTLTVRSELDLQGGVALRIRPGEPIETLAGFEAGDGTPARLDGAVEAVVERTRTEGDPVLLVGSADGTRLQFRGLAGGGGVRLDSGGTDVYAELRLHGLEFVLSPQDADGFIASVLPRDGFTLGADLTVAVSHRDGFSFRGNAALEVRIPTRLELGPVRIQALGISATPSPDALPIALGATFRAALGPVQAVVEEIGLTALLAFRPDHDGNLGPVDLDLGFKPPKGAGLSVDAGIVKGGGYLSFDPDRGEYAGALELDFAGIVAVKAIGLISTRMPDGSSGFSLLVIIAAEFGGGGIQLGFGFSLLAVGGLIGLNRGMDLEALGNGVRSGAIESVMFPKDIVANAPRILSDLRAFFPPEDGTFLVGPMAKIGWGTPALLRISLGIVIEIPPGNIAVLGVLSCVLPTEQLPLVVIQVQFVGALEVDKSRLWFFARLFDSRILSLTVNGGMGLLFSWGDNPELVLSVGGFHPSFRPPALPFPVPERISVDILNQPGQLLRVSAYLALTSNTVQFGARAELRLGFDDFGIEGGLSFDALFRFSPFAFVIQVSAHVSLKAFGVGLFGISLDFTLEGTCPWRAHGRGSISLLFFEISADFDIEWGESHHTTLPPVEVLALLENEVRRPEGWSTRPPDGSTRTLVTLRDLTAADGLVLHPRGTLFLAQRVVPLDVRVDKIGAQRASDGQRFLIEPDPVCRLDKISDTGEKFPMAQFQDMDDAVKLSRPAYEEQDAGLELAAAEGVLAAPRVVRRSARYEQIVVDRKARQVTTGPPPGPGAGSAHASGTAPAAAAAADPAPQPARKLVSLSPAVFGRLLDGSSTSRSPLSRTEAQRRRPLPQEHTVRAAGPRYVVAYHRNNAQAFPPQVPGIPLPTAADFRSPAAAADALARWTDSDPRLSGRLHVIPVSDARVRPQTSGTWTAAATPAPAAVRGAEPVLLAGGAVLLAGGADGAGAPVATAGLFDPVTTAWTVARPLTTARRGHSATRLADGRVLVVGGTGATGAALASAELYDPVAGTWRATDGAPLAGRSEHAAHLLRRGTGFVVLVTGGTRDGRSLASAEVYEPATDRWQPVAPMTGARSGHRIVPLPRGGLLVVGGALATGDGSVPLAYCERYDPDTGTWTPAASLHTPRTGHQATVLADGRILVTGGGPTRLPGHDGRIGGRSPASAEVYDPADDAWTPVADMPAGRGGHRAVLLPTGEVLVFGGTSGPSATAGHRGALRYHPATGRWTATGALAEGRTECAALALADGRVLAAGGLVAAGPAAPGPEAAVATAGTELFVP</sequence>
<evidence type="ECO:0000259" key="5">
    <source>
        <dbReference type="Pfam" id="PF24981"/>
    </source>
</evidence>
<feature type="region of interest" description="Disordered" evidence="3">
    <location>
        <begin position="1056"/>
        <end position="1093"/>
    </location>
</feature>
<feature type="compositionally biased region" description="Low complexity" evidence="3">
    <location>
        <begin position="1071"/>
        <end position="1088"/>
    </location>
</feature>
<feature type="compositionally biased region" description="Basic and acidic residues" evidence="3">
    <location>
        <begin position="1122"/>
        <end position="1135"/>
    </location>
</feature>
<dbReference type="PANTHER" id="PTHR45632">
    <property type="entry name" value="LD33804P"/>
    <property type="match status" value="1"/>
</dbReference>
<dbReference type="SUPFAM" id="SSF50965">
    <property type="entry name" value="Galactose oxidase, central domain"/>
    <property type="match status" value="1"/>
</dbReference>
<dbReference type="PANTHER" id="PTHR45632:SF26">
    <property type="entry name" value="BTB DOMAIN-CONTAINING PROTEIN"/>
    <property type="match status" value="1"/>
</dbReference>
<evidence type="ECO:0000256" key="2">
    <source>
        <dbReference type="ARBA" id="ARBA00022737"/>
    </source>
</evidence>
<feature type="domain" description="Attractin/MKLN-like beta-propeller" evidence="5">
    <location>
        <begin position="1266"/>
        <end position="1503"/>
    </location>
</feature>
<dbReference type="Pfam" id="PF20248">
    <property type="entry name" value="DUF6603"/>
    <property type="match status" value="1"/>
</dbReference>
<dbReference type="InterPro" id="IPR006652">
    <property type="entry name" value="Kelch_1"/>
</dbReference>
<dbReference type="Gene3D" id="2.130.10.80">
    <property type="entry name" value="Galactose oxidase/kelch, beta-propeller"/>
    <property type="match status" value="3"/>
</dbReference>
<reference evidence="6 7" key="1">
    <citation type="submission" date="2018-05" db="EMBL/GenBank/DDBJ databases">
        <title>Streptomyces venezuelae.</title>
        <authorList>
            <person name="Kim W."/>
            <person name="Lee N."/>
            <person name="Cho B.-K."/>
        </authorList>
    </citation>
    <scope>NUCLEOTIDE SEQUENCE [LARGE SCALE GENOMIC DNA]</scope>
    <source>
        <strain evidence="6 7">ATCC 21782</strain>
    </source>
</reference>
<keyword evidence="2" id="KW-0677">Repeat</keyword>
<dbReference type="RefSeq" id="WP_150211524.1">
    <property type="nucleotide sequence ID" value="NZ_CP029190.1"/>
</dbReference>
<accession>A0A5P2DCE3</accession>
<gene>
    <name evidence="6" type="ORF">DEJ50_31915</name>
</gene>
<dbReference type="Pfam" id="PF24981">
    <property type="entry name" value="Beta-prop_ATRN-LZTR1"/>
    <property type="match status" value="1"/>
</dbReference>
<organism evidence="6 7">
    <name type="scientific">Streptomyces venezuelae</name>
    <dbReference type="NCBI Taxonomy" id="54571"/>
    <lineage>
        <taxon>Bacteria</taxon>
        <taxon>Bacillati</taxon>
        <taxon>Actinomycetota</taxon>
        <taxon>Actinomycetes</taxon>
        <taxon>Kitasatosporales</taxon>
        <taxon>Streptomycetaceae</taxon>
        <taxon>Streptomyces</taxon>
    </lineage>
</organism>
<dbReference type="OrthoDB" id="535891at2"/>
<feature type="region of interest" description="Disordered" evidence="3">
    <location>
        <begin position="1108"/>
        <end position="1136"/>
    </location>
</feature>
<dbReference type="SUPFAM" id="SSF117281">
    <property type="entry name" value="Kelch motif"/>
    <property type="match status" value="1"/>
</dbReference>
<keyword evidence="1" id="KW-0880">Kelch repeat</keyword>
<dbReference type="Proteomes" id="UP000325211">
    <property type="component" value="Chromosome"/>
</dbReference>
<evidence type="ECO:0000313" key="6">
    <source>
        <dbReference type="EMBL" id="QES51778.1"/>
    </source>
</evidence>
<evidence type="ECO:0000256" key="1">
    <source>
        <dbReference type="ARBA" id="ARBA00022441"/>
    </source>
</evidence>
<dbReference type="Gene3D" id="2.120.10.80">
    <property type="entry name" value="Kelch-type beta propeller"/>
    <property type="match status" value="1"/>
</dbReference>
<dbReference type="InterPro" id="IPR037293">
    <property type="entry name" value="Gal_Oxidase_central_sf"/>
</dbReference>
<evidence type="ECO:0000313" key="7">
    <source>
        <dbReference type="Proteomes" id="UP000325211"/>
    </source>
</evidence>
<dbReference type="InterPro" id="IPR015915">
    <property type="entry name" value="Kelch-typ_b-propeller"/>
</dbReference>
<proteinExistence type="predicted"/>
<feature type="domain" description="DUF6603" evidence="4">
    <location>
        <begin position="449"/>
        <end position="1011"/>
    </location>
</feature>
<dbReference type="InterPro" id="IPR011043">
    <property type="entry name" value="Gal_Oxase/kelch_b-propeller"/>
</dbReference>